<protein>
    <submittedName>
        <fullName evidence="3">Ankyrin repeat protein</fullName>
    </submittedName>
</protein>
<dbReference type="OrthoDB" id="1577640at2759"/>
<reference evidence="3" key="2">
    <citation type="journal article" date="2023" name="IMA Fungus">
        <title>Comparative genomic study of the Penicillium genus elucidates a diverse pangenome and 15 lateral gene transfer events.</title>
        <authorList>
            <person name="Petersen C."/>
            <person name="Sorensen T."/>
            <person name="Nielsen M.R."/>
            <person name="Sondergaard T.E."/>
            <person name="Sorensen J.L."/>
            <person name="Fitzpatrick D.A."/>
            <person name="Frisvad J.C."/>
            <person name="Nielsen K.L."/>
        </authorList>
    </citation>
    <scope>NUCLEOTIDE SEQUENCE</scope>
    <source>
        <strain evidence="3">IBT 29677</strain>
    </source>
</reference>
<organism evidence="3 4">
    <name type="scientific">Penicillium cosmopolitanum</name>
    <dbReference type="NCBI Taxonomy" id="1131564"/>
    <lineage>
        <taxon>Eukaryota</taxon>
        <taxon>Fungi</taxon>
        <taxon>Dikarya</taxon>
        <taxon>Ascomycota</taxon>
        <taxon>Pezizomycotina</taxon>
        <taxon>Eurotiomycetes</taxon>
        <taxon>Eurotiomycetidae</taxon>
        <taxon>Eurotiales</taxon>
        <taxon>Aspergillaceae</taxon>
        <taxon>Penicillium</taxon>
    </lineage>
</organism>
<evidence type="ECO:0000313" key="3">
    <source>
        <dbReference type="EMBL" id="KAJ5392673.1"/>
    </source>
</evidence>
<gene>
    <name evidence="3" type="ORF">N7509_008163</name>
</gene>
<comment type="caution">
    <text evidence="3">The sequence shown here is derived from an EMBL/GenBank/DDBJ whole genome shotgun (WGS) entry which is preliminary data.</text>
</comment>
<evidence type="ECO:0000256" key="1">
    <source>
        <dbReference type="SAM" id="MobiDB-lite"/>
    </source>
</evidence>
<dbReference type="PANTHER" id="PTHR46082:SF11">
    <property type="entry name" value="AAA+ ATPASE DOMAIN-CONTAINING PROTEIN-RELATED"/>
    <property type="match status" value="1"/>
</dbReference>
<accession>A0A9W9W090</accession>
<name>A0A9W9W090_9EURO</name>
<evidence type="ECO:0000259" key="2">
    <source>
        <dbReference type="Pfam" id="PF01048"/>
    </source>
</evidence>
<dbReference type="InterPro" id="IPR000845">
    <property type="entry name" value="Nucleoside_phosphorylase_d"/>
</dbReference>
<feature type="region of interest" description="Disordered" evidence="1">
    <location>
        <begin position="1"/>
        <end position="27"/>
    </location>
</feature>
<dbReference type="PANTHER" id="PTHR46082">
    <property type="entry name" value="ATP/GTP-BINDING PROTEIN-RELATED"/>
    <property type="match status" value="1"/>
</dbReference>
<sequence length="148" mass="15879">MMKRNRGISDNKEAVNSKTKRRKPDPVLHSTLLTHNDYNVGWIYALSKEQTAATAMLDWRHADLPNPPNNPNTYTLGSVGKHDVVIVCLPKGQIGNNSAATVATSMISTFPSVKFGMMVGIGGGVPPKVRLGDVVVSTPVGQFPGVVQ</sequence>
<dbReference type="RefSeq" id="XP_056488351.1">
    <property type="nucleotide sequence ID" value="XM_056632800.1"/>
</dbReference>
<evidence type="ECO:0000313" key="4">
    <source>
        <dbReference type="Proteomes" id="UP001147747"/>
    </source>
</evidence>
<dbReference type="InterPro" id="IPR035994">
    <property type="entry name" value="Nucleoside_phosphorylase_sf"/>
</dbReference>
<proteinExistence type="predicted"/>
<dbReference type="InterPro" id="IPR053137">
    <property type="entry name" value="NLR-like"/>
</dbReference>
<dbReference type="EMBL" id="JAPZBU010000008">
    <property type="protein sequence ID" value="KAJ5392673.1"/>
    <property type="molecule type" value="Genomic_DNA"/>
</dbReference>
<dbReference type="Proteomes" id="UP001147747">
    <property type="component" value="Unassembled WGS sequence"/>
</dbReference>
<keyword evidence="4" id="KW-1185">Reference proteome</keyword>
<dbReference type="Gene3D" id="3.40.50.1580">
    <property type="entry name" value="Nucleoside phosphorylase domain"/>
    <property type="match status" value="1"/>
</dbReference>
<dbReference type="Pfam" id="PF01048">
    <property type="entry name" value="PNP_UDP_1"/>
    <property type="match status" value="1"/>
</dbReference>
<dbReference type="GeneID" id="81371780"/>
<dbReference type="AlphaFoldDB" id="A0A9W9W090"/>
<dbReference type="SUPFAM" id="SSF53167">
    <property type="entry name" value="Purine and uridine phosphorylases"/>
    <property type="match status" value="1"/>
</dbReference>
<dbReference type="GO" id="GO:0009116">
    <property type="term" value="P:nucleoside metabolic process"/>
    <property type="evidence" value="ECO:0007669"/>
    <property type="project" value="InterPro"/>
</dbReference>
<feature type="domain" description="Nucleoside phosphorylase" evidence="2">
    <location>
        <begin position="66"/>
        <end position="140"/>
    </location>
</feature>
<reference evidence="3" key="1">
    <citation type="submission" date="2022-12" db="EMBL/GenBank/DDBJ databases">
        <authorList>
            <person name="Petersen C."/>
        </authorList>
    </citation>
    <scope>NUCLEOTIDE SEQUENCE</scope>
    <source>
        <strain evidence="3">IBT 29677</strain>
    </source>
</reference>
<dbReference type="GO" id="GO:0003824">
    <property type="term" value="F:catalytic activity"/>
    <property type="evidence" value="ECO:0007669"/>
    <property type="project" value="InterPro"/>
</dbReference>